<protein>
    <submittedName>
        <fullName evidence="2">Uncharacterized protein</fullName>
    </submittedName>
</protein>
<dbReference type="EMBL" id="DRUZ01000081">
    <property type="protein sequence ID" value="HHS02146.1"/>
    <property type="molecule type" value="Genomic_DNA"/>
</dbReference>
<sequence length="83" mass="9567">MSKKFKAKDILFRISIVFIIFITILAGFIVIPVLGSLINVALKALKIEWLWSVAAFGLLGYYVYKFVSKRINNRKLRKEGMQD</sequence>
<accession>A0A7C5V1S1</accession>
<reference evidence="2" key="1">
    <citation type="journal article" date="2020" name="mSystems">
        <title>Genome- and Community-Level Interaction Insights into Carbon Utilization and Element Cycling Functions of Hydrothermarchaeota in Hydrothermal Sediment.</title>
        <authorList>
            <person name="Zhou Z."/>
            <person name="Liu Y."/>
            <person name="Xu W."/>
            <person name="Pan J."/>
            <person name="Luo Z.H."/>
            <person name="Li M."/>
        </authorList>
    </citation>
    <scope>NUCLEOTIDE SEQUENCE [LARGE SCALE GENOMIC DNA]</scope>
    <source>
        <strain evidence="2">SpSt-102</strain>
    </source>
</reference>
<organism evidence="2">
    <name type="scientific">Caldicellulosiruptor owensensis</name>
    <dbReference type="NCBI Taxonomy" id="55205"/>
    <lineage>
        <taxon>Bacteria</taxon>
        <taxon>Bacillati</taxon>
        <taxon>Bacillota</taxon>
        <taxon>Bacillota incertae sedis</taxon>
        <taxon>Caldicellulosiruptorales</taxon>
        <taxon>Caldicellulosiruptoraceae</taxon>
        <taxon>Caldicellulosiruptor</taxon>
    </lineage>
</organism>
<evidence type="ECO:0000313" key="2">
    <source>
        <dbReference type="EMBL" id="HHS02146.1"/>
    </source>
</evidence>
<name>A0A7C5V1S1_9FIRM</name>
<feature type="transmembrane region" description="Helical" evidence="1">
    <location>
        <begin position="12"/>
        <end position="37"/>
    </location>
</feature>
<keyword evidence="1" id="KW-0472">Membrane</keyword>
<feature type="transmembrane region" description="Helical" evidence="1">
    <location>
        <begin position="49"/>
        <end position="67"/>
    </location>
</feature>
<gene>
    <name evidence="2" type="ORF">ENL71_06545</name>
</gene>
<keyword evidence="1" id="KW-1133">Transmembrane helix</keyword>
<proteinExistence type="predicted"/>
<keyword evidence="1" id="KW-0812">Transmembrane</keyword>
<comment type="caution">
    <text evidence="2">The sequence shown here is derived from an EMBL/GenBank/DDBJ whole genome shotgun (WGS) entry which is preliminary data.</text>
</comment>
<dbReference type="AlphaFoldDB" id="A0A7C5V1S1"/>
<evidence type="ECO:0000256" key="1">
    <source>
        <dbReference type="SAM" id="Phobius"/>
    </source>
</evidence>